<dbReference type="EMBL" id="CP034550">
    <property type="protein sequence ID" value="QFZ21491.1"/>
    <property type="molecule type" value="Genomic_DNA"/>
</dbReference>
<keyword evidence="3" id="KW-0597">Phosphoprotein</keyword>
<keyword evidence="5" id="KW-0812">Transmembrane</keyword>
<feature type="domain" description="Histidine kinase" evidence="9">
    <location>
        <begin position="185"/>
        <end position="291"/>
    </location>
</feature>
<dbReference type="AlphaFoldDB" id="A0A5Q0H5G9"/>
<keyword evidence="4" id="KW-0808">Transferase</keyword>
<dbReference type="PROSITE" id="PS50109">
    <property type="entry name" value="HIS_KIN"/>
    <property type="match status" value="1"/>
</dbReference>
<dbReference type="GO" id="GO:0000160">
    <property type="term" value="P:phosphorelay signal transduction system"/>
    <property type="evidence" value="ECO:0007669"/>
    <property type="project" value="TreeGrafter"/>
</dbReference>
<dbReference type="InterPro" id="IPR036890">
    <property type="entry name" value="HATPase_C_sf"/>
</dbReference>
<evidence type="ECO:0000259" key="9">
    <source>
        <dbReference type="PROSITE" id="PS50109"/>
    </source>
</evidence>
<dbReference type="SMART" id="SM00387">
    <property type="entry name" value="HATPase_c"/>
    <property type="match status" value="1"/>
</dbReference>
<evidence type="ECO:0000256" key="5">
    <source>
        <dbReference type="ARBA" id="ARBA00022692"/>
    </source>
</evidence>
<evidence type="ECO:0000256" key="8">
    <source>
        <dbReference type="SAM" id="MobiDB-lite"/>
    </source>
</evidence>
<proteinExistence type="predicted"/>
<sequence>MVSRVRSLLDQYRRQGARSLLDQYRRQGARVLLDRQGARALLEQARDTILELLETRRPRTPAPTPAPTAAAPREDLLAAVCAGIALRDLNLVDSLLAELEQMEAQEQDPDALSRLYRLDHLATRLRRNAENLRVLAGEEAGAAAEETASLVDVIRAAISAIEQYPRVDVGRVAPLAVVGFAADDISRLLTELLDNATAQSPPNSPVTVSAHVTEAGSILLRVEDSGIGLPAERVAALNDSLSTEPSLDGSSIEHMGLAVVRRLADKHGVRVWLGRRAPHGTTASVLLPPDLVREAAPVSLVRQPEPAEPATTATATAAATPGMPSPRHSLTRPPVHRPPREGGVTAGGLPRRVPASLRPADVPATPRPRGTGDEGFGDPPAPFRLDPDDAGGDDFFGDLLDFDAGERAARGTLPDEPPEDHPSDD</sequence>
<accession>A0A5Q0H5G9</accession>
<organism evidence="10 11">
    <name type="scientific">Saccharothrix syringae</name>
    <name type="common">Nocardiopsis syringae</name>
    <dbReference type="NCBI Taxonomy" id="103733"/>
    <lineage>
        <taxon>Bacteria</taxon>
        <taxon>Bacillati</taxon>
        <taxon>Actinomycetota</taxon>
        <taxon>Actinomycetes</taxon>
        <taxon>Pseudonocardiales</taxon>
        <taxon>Pseudonocardiaceae</taxon>
        <taxon>Saccharothrix</taxon>
    </lineage>
</organism>
<dbReference type="GO" id="GO:0005886">
    <property type="term" value="C:plasma membrane"/>
    <property type="evidence" value="ECO:0007669"/>
    <property type="project" value="TreeGrafter"/>
</dbReference>
<reference evidence="11" key="1">
    <citation type="journal article" date="2021" name="Curr. Microbiol.">
        <title>Complete genome of nocamycin-producing strain Saccharothrix syringae NRRL B-16468 reveals the biosynthetic potential for secondary metabolites.</title>
        <authorList>
            <person name="Mo X."/>
            <person name="Yang S."/>
        </authorList>
    </citation>
    <scope>NUCLEOTIDE SEQUENCE [LARGE SCALE GENOMIC DNA]</scope>
    <source>
        <strain evidence="11">ATCC 51364 / DSM 43886 / JCM 6844 / KCTC 9398 / NBRC 14523 / NRRL B-16468 / INA 2240</strain>
    </source>
</reference>
<dbReference type="InterPro" id="IPR005467">
    <property type="entry name" value="His_kinase_dom"/>
</dbReference>
<evidence type="ECO:0000256" key="3">
    <source>
        <dbReference type="ARBA" id="ARBA00022553"/>
    </source>
</evidence>
<dbReference type="Gene3D" id="3.30.565.10">
    <property type="entry name" value="Histidine kinase-like ATPase, C-terminal domain"/>
    <property type="match status" value="1"/>
</dbReference>
<evidence type="ECO:0000256" key="4">
    <source>
        <dbReference type="ARBA" id="ARBA00022679"/>
    </source>
</evidence>
<keyword evidence="6 10" id="KW-0418">Kinase</keyword>
<dbReference type="GO" id="GO:0004673">
    <property type="term" value="F:protein histidine kinase activity"/>
    <property type="evidence" value="ECO:0007669"/>
    <property type="project" value="UniProtKB-EC"/>
</dbReference>
<dbReference type="PANTHER" id="PTHR45436">
    <property type="entry name" value="SENSOR HISTIDINE KINASE YKOH"/>
    <property type="match status" value="1"/>
</dbReference>
<evidence type="ECO:0000313" key="11">
    <source>
        <dbReference type="Proteomes" id="UP000325787"/>
    </source>
</evidence>
<dbReference type="EC" id="2.7.13.3" evidence="2"/>
<feature type="region of interest" description="Disordered" evidence="8">
    <location>
        <begin position="301"/>
        <end position="425"/>
    </location>
</feature>
<dbReference type="SUPFAM" id="SSF55874">
    <property type="entry name" value="ATPase domain of HSP90 chaperone/DNA topoisomerase II/histidine kinase"/>
    <property type="match status" value="1"/>
</dbReference>
<evidence type="ECO:0000313" key="10">
    <source>
        <dbReference type="EMBL" id="QFZ21491.1"/>
    </source>
</evidence>
<dbReference type="PANTHER" id="PTHR45436:SF5">
    <property type="entry name" value="SENSOR HISTIDINE KINASE TRCS"/>
    <property type="match status" value="1"/>
</dbReference>
<gene>
    <name evidence="10" type="ORF">EKG83_32535</name>
</gene>
<evidence type="ECO:0000256" key="2">
    <source>
        <dbReference type="ARBA" id="ARBA00012438"/>
    </source>
</evidence>
<keyword evidence="7" id="KW-1133">Transmembrane helix</keyword>
<feature type="compositionally biased region" description="Low complexity" evidence="8">
    <location>
        <begin position="308"/>
        <end position="321"/>
    </location>
</feature>
<keyword evidence="11" id="KW-1185">Reference proteome</keyword>
<dbReference type="KEGG" id="ssyi:EKG83_32535"/>
<dbReference type="OrthoDB" id="3502710at2"/>
<feature type="compositionally biased region" description="Acidic residues" evidence="8">
    <location>
        <begin position="388"/>
        <end position="403"/>
    </location>
</feature>
<comment type="catalytic activity">
    <reaction evidence="1">
        <text>ATP + protein L-histidine = ADP + protein N-phospho-L-histidine.</text>
        <dbReference type="EC" id="2.7.13.3"/>
    </reaction>
</comment>
<dbReference type="RefSeq" id="WP_084717163.1">
    <property type="nucleotide sequence ID" value="NZ_CP034550.1"/>
</dbReference>
<dbReference type="Pfam" id="PF02518">
    <property type="entry name" value="HATPase_c"/>
    <property type="match status" value="1"/>
</dbReference>
<name>A0A5Q0H5G9_SACSY</name>
<evidence type="ECO:0000256" key="7">
    <source>
        <dbReference type="ARBA" id="ARBA00022989"/>
    </source>
</evidence>
<dbReference type="Proteomes" id="UP000325787">
    <property type="component" value="Chromosome"/>
</dbReference>
<dbReference type="InterPro" id="IPR050428">
    <property type="entry name" value="TCS_sensor_his_kinase"/>
</dbReference>
<keyword evidence="7" id="KW-0472">Membrane</keyword>
<evidence type="ECO:0000256" key="1">
    <source>
        <dbReference type="ARBA" id="ARBA00000085"/>
    </source>
</evidence>
<evidence type="ECO:0000256" key="6">
    <source>
        <dbReference type="ARBA" id="ARBA00022777"/>
    </source>
</evidence>
<dbReference type="InterPro" id="IPR003594">
    <property type="entry name" value="HATPase_dom"/>
</dbReference>
<protein>
    <recommendedName>
        <fullName evidence="2">histidine kinase</fullName>
        <ecNumber evidence="2">2.7.13.3</ecNumber>
    </recommendedName>
</protein>